<protein>
    <submittedName>
        <fullName evidence="6">Uncharacterized protein</fullName>
    </submittedName>
</protein>
<keyword evidence="3" id="KW-0812">Transmembrane</keyword>
<feature type="transmembrane region" description="Helical" evidence="3">
    <location>
        <begin position="98"/>
        <end position="117"/>
    </location>
</feature>
<keyword evidence="3" id="KW-0472">Membrane</keyword>
<name>A0A3Q4H123_NEOBR</name>
<dbReference type="Pfam" id="PF15787">
    <property type="entry name" value="DUF4704"/>
    <property type="match status" value="1"/>
</dbReference>
<evidence type="ECO:0000259" key="5">
    <source>
        <dbReference type="Pfam" id="PF23295"/>
    </source>
</evidence>
<dbReference type="STRING" id="32507.ENSNBRP00000013513"/>
<evidence type="ECO:0000313" key="7">
    <source>
        <dbReference type="Proteomes" id="UP000261580"/>
    </source>
</evidence>
<dbReference type="Ensembl" id="ENSNBRT00000013887.1">
    <property type="protein sequence ID" value="ENSNBRP00000013513.1"/>
    <property type="gene ID" value="ENSNBRG00000010434.1"/>
</dbReference>
<dbReference type="Bgee" id="ENSNBRG00000010434">
    <property type="expression patterns" value="Expressed in zone of skin and 2 other cell types or tissues"/>
</dbReference>
<keyword evidence="7" id="KW-1185">Reference proteome</keyword>
<sequence>TQELQCLIIGLTSLWDQTSATWRYQASRILKAVSAVATSNTVAVAVFSFIRDTYHLSPALFIEFDTNNGYKTMKQKLKLMIPNLNILSRHTYLKTTKYVKRIVLLFFSILVSPGLAVKNLRAFHLLQASLIHSEDSLLACQLLRTLQTIWERDPANFFLLEWTVQSVAQLATCVWRKPAPVQKLFFSLVEMALTALGLLELLLGELRRRAKILRKAGVQLPCVEDGEKLLTTCMLQVVSALTLRSIKNTVSVRDLGMIPYIKIFLDVDQYRESTLSILEQLAEINPEEFMSTAIGALCSSTQQELGLKQDLLQSLLKVLESPNSWDAFRRAGGFTGLLSLVTDMEGALSNPPQGEVWKSLGHQPLVDHLLLTLHILSVVVHLHTANAHHFETGGFYEKLAEALLQLGCFHAEGSGREKWVGENFYQFVDLAESPVSSASPSTPQPNLPLTLQTCIRLLSFLDQFATGTYSPQKLNLGPEREDGCDDDKRKSNGTAAHEGVYSGSPPAHLGSGAIRVIMTLLPSVFTHEDPQLSMEVQLSLAHHIQAMVKSERNRQIMCEGGLVSILLAHCQSMLLTPNHPLHLPVTRILEKLSSQSITPSDFRSVMHINWSLYSKYFFFVLNLQYYLYNLSLLRKFLCLGDPLMCLGDKTAKQIQSECNPETNGPSTNSIGSAIPVHQILSLVSMTSPRTFKPHRLSCSPAFVEFDMSESGYGCLFLPSLATVKGVTADSVSTGGIGGDCRSFPPAAGLSFTCWFQINRFSSACDSHPIRLLSVVRHMSRTEQQYICLSISFSAYDGCLVISTEEEALTYLDMMEPEAEVSSPTSLPTSLRFRCSSMLVPGQWHHLAVVMAKDLKKSCVTSAYFNGKAVGTGKMKYIQPFPGQYVSMDPSAVIDVYGVMGTPPLWKEYAAVVWRVGPSYLFEEALSSEAVGAIYTQGTAYLGNFLALRNTSESALVPEERISFGINPAVSTLTTVVQIREDYNEVDCRLIAKEMGITCRDQSTPVFLAQNISQHLSGTARTIGAALVGHFGVRTFTPSSASNGFLYVGGPAVVLSLVAMAPDDSSLYAAVKVLHSVLETNSAMQQEMNRINGYKLLAFLLKMKSSLVSHRTFQLVLHLTNSFEPGYGSGCLQKTPAFQALLCDLDVWQNTPDSLHLSLLNYFAEILNSSGDNGNAAVIHSVDMLPKLLFELCDPAVTIQKVVVISRVITSLLKVYLTLLLVLSQACLPCAAAQSTGPASLIWIRNQMLLLIYQFSCLTLKFFFPPASQQKVLFDALGSDWFLFFLQPHLHPSTFKLGLILLTHFLSSPSQQRSFREGCLSTTCSGFDVLRELLIKQSHLPHVYEALAALLQGKKTSHTAKGNVRLDDILQPLIDNQVETPARPLCFFTRNGSCLITLLLFLQPFSPSKCKSVTDTSWESQLPASVMQFLCLIHNLRPRDPLWASPTILHALAGVVFPLDISEVYSSSERPEGRMVTLMENVVLFSQTLLLKLYIGTYLADCEILLNFLADQIVVVRQMHIHKHACNGM</sequence>
<dbReference type="PANTHER" id="PTHR46108:SF3">
    <property type="entry name" value="WD REPEAT- AND FYVE DOMAIN-CONTAINING PROTEIN 4"/>
    <property type="match status" value="1"/>
</dbReference>
<evidence type="ECO:0000259" key="4">
    <source>
        <dbReference type="Pfam" id="PF15787"/>
    </source>
</evidence>
<evidence type="ECO:0000256" key="2">
    <source>
        <dbReference type="SAM" id="MobiDB-lite"/>
    </source>
</evidence>
<dbReference type="Pfam" id="PF23295">
    <property type="entry name" value="Arm_4"/>
    <property type="match status" value="1"/>
</dbReference>
<evidence type="ECO:0000256" key="1">
    <source>
        <dbReference type="ARBA" id="ARBA00022574"/>
    </source>
</evidence>
<dbReference type="InterPro" id="IPR051944">
    <property type="entry name" value="BEACH_domain_protein"/>
</dbReference>
<organism evidence="6 7">
    <name type="scientific">Neolamprologus brichardi</name>
    <name type="common">Fairy cichlid</name>
    <name type="synonym">Lamprologus brichardi</name>
    <dbReference type="NCBI Taxonomy" id="32507"/>
    <lineage>
        <taxon>Eukaryota</taxon>
        <taxon>Metazoa</taxon>
        <taxon>Chordata</taxon>
        <taxon>Craniata</taxon>
        <taxon>Vertebrata</taxon>
        <taxon>Euteleostomi</taxon>
        <taxon>Actinopterygii</taxon>
        <taxon>Neopterygii</taxon>
        <taxon>Teleostei</taxon>
        <taxon>Neoteleostei</taxon>
        <taxon>Acanthomorphata</taxon>
        <taxon>Ovalentaria</taxon>
        <taxon>Cichlomorphae</taxon>
        <taxon>Cichliformes</taxon>
        <taxon>Cichlidae</taxon>
        <taxon>African cichlids</taxon>
        <taxon>Pseudocrenilabrinae</taxon>
        <taxon>Lamprologini</taxon>
        <taxon>Neolamprologus</taxon>
    </lineage>
</organism>
<dbReference type="InterPro" id="IPR031570">
    <property type="entry name" value="NBEA/BDCP_DUF4704"/>
</dbReference>
<feature type="domain" description="Alfy-like armadillo-like repeat" evidence="5">
    <location>
        <begin position="305"/>
        <end position="412"/>
    </location>
</feature>
<dbReference type="GeneTree" id="ENSGT00940000155684"/>
<dbReference type="GO" id="GO:0019882">
    <property type="term" value="P:antigen processing and presentation"/>
    <property type="evidence" value="ECO:0007669"/>
    <property type="project" value="TreeGrafter"/>
</dbReference>
<proteinExistence type="predicted"/>
<feature type="region of interest" description="Disordered" evidence="2">
    <location>
        <begin position="471"/>
        <end position="504"/>
    </location>
</feature>
<dbReference type="InterPro" id="IPR013320">
    <property type="entry name" value="ConA-like_dom_sf"/>
</dbReference>
<dbReference type="InterPro" id="IPR056252">
    <property type="entry name" value="Alfy-like_Arm-like"/>
</dbReference>
<dbReference type="SUPFAM" id="SSF49899">
    <property type="entry name" value="Concanavalin A-like lectins/glucanases"/>
    <property type="match status" value="1"/>
</dbReference>
<accession>A0A3Q4H123</accession>
<dbReference type="OMA" id="FVRDTYH"/>
<reference evidence="6" key="1">
    <citation type="submission" date="2025-08" db="UniProtKB">
        <authorList>
            <consortium name="Ensembl"/>
        </authorList>
    </citation>
    <scope>IDENTIFICATION</scope>
</reference>
<keyword evidence="1" id="KW-0853">WD repeat</keyword>
<dbReference type="Proteomes" id="UP000261580">
    <property type="component" value="Unassembled WGS sequence"/>
</dbReference>
<dbReference type="PANTHER" id="PTHR46108">
    <property type="entry name" value="BLUE CHEESE"/>
    <property type="match status" value="1"/>
</dbReference>
<feature type="compositionally biased region" description="Basic and acidic residues" evidence="2">
    <location>
        <begin position="478"/>
        <end position="490"/>
    </location>
</feature>
<evidence type="ECO:0000256" key="3">
    <source>
        <dbReference type="SAM" id="Phobius"/>
    </source>
</evidence>
<keyword evidence="3" id="KW-1133">Transmembrane helix</keyword>
<reference evidence="6" key="2">
    <citation type="submission" date="2025-09" db="UniProtKB">
        <authorList>
            <consortium name="Ensembl"/>
        </authorList>
    </citation>
    <scope>IDENTIFICATION</scope>
</reference>
<feature type="domain" description="DUF4704" evidence="4">
    <location>
        <begin position="1070"/>
        <end position="1171"/>
    </location>
</feature>
<evidence type="ECO:0000313" key="6">
    <source>
        <dbReference type="Ensembl" id="ENSNBRP00000013513.1"/>
    </source>
</evidence>